<evidence type="ECO:0000313" key="3">
    <source>
        <dbReference type="Proteomes" id="UP000030750"/>
    </source>
</evidence>
<dbReference type="SUPFAM" id="SSF52047">
    <property type="entry name" value="RNI-like"/>
    <property type="match status" value="2"/>
</dbReference>
<dbReference type="InterPro" id="IPR032675">
    <property type="entry name" value="LRR_dom_sf"/>
</dbReference>
<feature type="compositionally biased region" description="Basic and acidic residues" evidence="1">
    <location>
        <begin position="873"/>
        <end position="886"/>
    </location>
</feature>
<sequence length="1942" mass="213660">MDSYDSPLVGRSLKGGGLMQQYAEAFRRTTTRVNVDPRAAATTMPQENSNANNNLQMDGSNQLLQGNWESPTKFDRLRDLSLLTERDEAEMFPPPRQEITYTLPTPPATQETEPELWHPTNPSTMAARGLPAVETFLGGDTLPRQLIARLNASDTRLLAGETEQLTAPFVRVEGTSEKYRFFPASEELPLSGLWHDPPLFSDAGKGQTALRFKPKEPSAAHAKSSLSSLPPDPSGLPMTPPRPISLSEEQVKTAPRAAMQYAPEDISVYPGGITMENAVDLQEKALFKSFERLSQDSIVENLMLDAVRPGFKRGVVQQLQQPTTKQWREQQRAESIKAKKAEKTPAEPNEPPTKTEKAAASSGKKVTFDLPSSSSPQQIGASEGKEAESQLEQLTQRLRQIQREHHANETHRKESASGALPSATSDAPPTGTDEFVGDTLVNELISRCSLKLRTLNGGMKFSSVEPKPQNSTVAPKEMTRPSRLLRDIEAVEVRRNQKKGGNKPGVNGFSPGQQRDDGILYLPQPTEESISLKCSKGIQGLRALRGRPHIRSPQTMPKADLVCLSRTVVPASSDVEEESFISEEEAAENMHEKVIDLIDRPSYEIYHSTPTPPEDLVDATPSLKELARNFVPTTGYPHDANNNNYPAAVPAFVSRLSKSQDSRMSVPPAGAVLYAIPKESGACSIVEAMPTDPRSGASQITEAALANMSAKEIRNVEELVAGGFVALQRQTHKIDYKNPWEDDKLHLKMIVNEPIHARDPLFMQRQKELLDKWKYPANEISPGYYIKEANLEEVRQAILASKQQRSIFDLQKALKEAKEREEAELQRQREAENAEIAKRLREGREREQAAAASVEQQEPHAGERPAEQVPVAEKTDEQLPETHEEPLSVEQLKRAYRKLRKRGNAEDIEEMKRIKRQIAELTGRKKKPDAHMKKGRREALAPPPDADLSAGKTDEMEESEKRRERVREMLKNQQGGGAAGMLAQVIEGRGLEAQSESEEESPGEEDEEESLAEEDQRVDEEETSEISSLDDTVSSGSVSSHESTEHPVFQRSEYSAMEYQAVPESLQEWMKLPVDYCGRMFLETRGAGTMQPRKFGTRALPMARSRASGLSEQIRMFLMLEARGPIILVYCSPQHAPKKRFKLPALCGKGRPQTSDVSPQEWKYLCAFVLDNTGEAQGTDMMGGGSGGPYKAIKINARIVQEAAALPSEADLALFTKEQLALRDKAYFSGILSADTESETAEWLAVFNGRKTFFRYLSSCKDACKAPMLPVAASLLSPGPREIVLQGVPYHKEVDKAIFTSLKVPYLDSLCCGWRGLNADELAGSLQNVSCRVRTLDLTANMFGSTVLTWLGGVCNRLRISQLCLAENDIAGDSTAAQGIANLLADPDPLFLDLRRTALVDDDCLLIARELENVQQPGLVPKTVNFGENDISVEGLKEVAAAVAKTLPRFKVLCLPNIPALDTEALQNVLKEVPQMRQAQLSRDHPNFPFRSLNEMELPERCLALPAVFSGRLFVEVEKPVSNSPGSVTATCLFLAFFEVRGPALVRYSTPPRPNISTTAASKRSPGVPLGQLARSFGDELQGIFLTSVSLSASRLTVTGKKIMSNDLVSRDSSETWVLQADSVDYIREWFRVLRIRQAGLACESLARGANEPLHPGVGQYCTSCFRQSLDLGGRQLAPGQFARLFMAVSVDFRLKSVDMSNMQLDVEALRRFPKSAFSRSELTVVDLSFNSITPEGDMSAVVAFCGSARSCARLVLDGNPLGDTEEAAGFVFKLLECRIQSLCLNACSLGDTFAEALAKYVTNEPKRFPFITALEVQTSAISVNCMKNMLDALMTRCPSLSSLCLYGNGFDNIGPFIRRIKIDYTKTHRDSPTRQVVYCRRQHKKPNSVAPSNPGVAVASDKSAHTPSQPGATAGASPPQANAATTPPQAPLQEPAIQGPG</sequence>
<feature type="region of interest" description="Disordered" evidence="1">
    <location>
        <begin position="212"/>
        <end position="244"/>
    </location>
</feature>
<dbReference type="VEuPathDB" id="ToxoDB:EBH_0005680"/>
<feature type="region of interest" description="Disordered" evidence="1">
    <location>
        <begin position="1883"/>
        <end position="1942"/>
    </location>
</feature>
<dbReference type="Gene3D" id="3.80.10.10">
    <property type="entry name" value="Ribonuclease Inhibitor"/>
    <property type="match status" value="2"/>
</dbReference>
<feature type="compositionally biased region" description="Basic and acidic residues" evidence="1">
    <location>
        <begin position="404"/>
        <end position="415"/>
    </location>
</feature>
<feature type="compositionally biased region" description="Basic residues" evidence="1">
    <location>
        <begin position="924"/>
        <end position="936"/>
    </location>
</feature>
<dbReference type="OrthoDB" id="120976at2759"/>
<feature type="region of interest" description="Disordered" evidence="1">
    <location>
        <begin position="404"/>
        <end position="435"/>
    </location>
</feature>
<accession>U6LRP2</accession>
<protein>
    <recommendedName>
        <fullName evidence="4">Leucine rich repeat protein</fullName>
    </recommendedName>
</protein>
<feature type="region of interest" description="Disordered" evidence="1">
    <location>
        <begin position="497"/>
        <end position="516"/>
    </location>
</feature>
<feature type="region of interest" description="Disordered" evidence="1">
    <location>
        <begin position="318"/>
        <end position="391"/>
    </location>
</feature>
<organism evidence="2 3">
    <name type="scientific">Eimeria brunetti</name>
    <dbReference type="NCBI Taxonomy" id="51314"/>
    <lineage>
        <taxon>Eukaryota</taxon>
        <taxon>Sar</taxon>
        <taxon>Alveolata</taxon>
        <taxon>Apicomplexa</taxon>
        <taxon>Conoidasida</taxon>
        <taxon>Coccidia</taxon>
        <taxon>Eucoccidiorida</taxon>
        <taxon>Eimeriorina</taxon>
        <taxon>Eimeriidae</taxon>
        <taxon>Eimeria</taxon>
    </lineage>
</organism>
<feature type="compositionally biased region" description="Low complexity" evidence="1">
    <location>
        <begin position="1917"/>
        <end position="1942"/>
    </location>
</feature>
<feature type="region of interest" description="Disordered" evidence="1">
    <location>
        <begin position="919"/>
        <end position="965"/>
    </location>
</feature>
<feature type="compositionally biased region" description="Acidic residues" evidence="1">
    <location>
        <begin position="995"/>
        <end position="1024"/>
    </location>
</feature>
<feature type="region of interest" description="Disordered" evidence="1">
    <location>
        <begin position="842"/>
        <end position="890"/>
    </location>
</feature>
<evidence type="ECO:0000313" key="2">
    <source>
        <dbReference type="EMBL" id="CDJ52982.1"/>
    </source>
</evidence>
<feature type="compositionally biased region" description="Low complexity" evidence="1">
    <location>
        <begin position="219"/>
        <end position="229"/>
    </location>
</feature>
<keyword evidence="3" id="KW-1185">Reference proteome</keyword>
<evidence type="ECO:0008006" key="4">
    <source>
        <dbReference type="Google" id="ProtNLM"/>
    </source>
</evidence>
<feature type="compositionally biased region" description="Pro residues" evidence="1">
    <location>
        <begin position="230"/>
        <end position="243"/>
    </location>
</feature>
<reference evidence="2" key="2">
    <citation type="submission" date="2013-10" db="EMBL/GenBank/DDBJ databases">
        <authorList>
            <person name="Aslett M."/>
        </authorList>
    </citation>
    <scope>NUCLEOTIDE SEQUENCE [LARGE SCALE GENOMIC DNA]</scope>
    <source>
        <strain evidence="2">Houghton</strain>
    </source>
</reference>
<dbReference type="EMBL" id="HG713234">
    <property type="protein sequence ID" value="CDJ52982.1"/>
    <property type="molecule type" value="Genomic_DNA"/>
</dbReference>
<gene>
    <name evidence="2" type="ORF">EBH_0005680</name>
</gene>
<reference evidence="2" key="1">
    <citation type="submission" date="2013-10" db="EMBL/GenBank/DDBJ databases">
        <title>Genomic analysis of the causative agents of coccidiosis in chickens.</title>
        <authorList>
            <person name="Reid A.J."/>
            <person name="Blake D."/>
            <person name="Billington K."/>
            <person name="Browne H."/>
            <person name="Dunn M."/>
            <person name="Hung S."/>
            <person name="Kawahara F."/>
            <person name="Miranda-Saavedra D."/>
            <person name="Mourier T."/>
            <person name="Nagra H."/>
            <person name="Otto T.D."/>
            <person name="Rawlings N."/>
            <person name="Sanchez A."/>
            <person name="Sanders M."/>
            <person name="Subramaniam C."/>
            <person name="Tay Y."/>
            <person name="Dear P."/>
            <person name="Doerig C."/>
            <person name="Gruber A."/>
            <person name="Parkinson J."/>
            <person name="Shirley M."/>
            <person name="Wan K.L."/>
            <person name="Berriman M."/>
            <person name="Tomley F."/>
            <person name="Pain A."/>
        </authorList>
    </citation>
    <scope>NUCLEOTIDE SEQUENCE [LARGE SCALE GENOMIC DNA]</scope>
    <source>
        <strain evidence="2">Houghton</strain>
    </source>
</reference>
<feature type="region of interest" description="Disordered" evidence="1">
    <location>
        <begin position="990"/>
        <end position="1049"/>
    </location>
</feature>
<feature type="compositionally biased region" description="Polar residues" evidence="1">
    <location>
        <begin position="370"/>
        <end position="380"/>
    </location>
</feature>
<feature type="compositionally biased region" description="Basic and acidic residues" evidence="1">
    <location>
        <begin position="326"/>
        <end position="345"/>
    </location>
</feature>
<proteinExistence type="predicted"/>
<feature type="compositionally biased region" description="Basic and acidic residues" evidence="1">
    <location>
        <begin position="857"/>
        <end position="866"/>
    </location>
</feature>
<name>U6LRP2_9EIME</name>
<dbReference type="Proteomes" id="UP000030750">
    <property type="component" value="Unassembled WGS sequence"/>
</dbReference>
<evidence type="ECO:0000256" key="1">
    <source>
        <dbReference type="SAM" id="MobiDB-lite"/>
    </source>
</evidence>
<feature type="compositionally biased region" description="Low complexity" evidence="1">
    <location>
        <begin position="1027"/>
        <end position="1041"/>
    </location>
</feature>